<sequence length="358" mass="41410">MNFIGIDVHLHSVVVAVIDEKLNIIEVSNFSFEEAINKIQAYFPSIISIDAPSSLNKGLMNDEEYRKNIGRKIKGHYNKKVSEYELSRRGINPFPTPDSIEKVRSRNDLSWMEQGFWLYNNLFERGYRLLNQNNYVDSMEKGIVEVFPHASFLTLEGQPLHNKNTPEGLNQRWLLLQKLGLINLDFIMKDIKNKDKDDYLDSIVAAYTGYAISNEKGSFVGDASEGQIALPIRDIKESYKRSKYKEKSIVTEYRNDGTYEYEFLHNDSVLWLKYFAPLNNTPNIKEVLNIEEDSFSVYAIITNNEGKSVEVELINMNGRTQGLKVTDKYKSILKQFWGSHGDGIKYNINLKINRQIYQ</sequence>
<dbReference type="AlphaFoldDB" id="A0A6B4JKK9"/>
<accession>A0A6B4JKK9</accession>
<proteinExistence type="predicted"/>
<reference evidence="1 2" key="1">
    <citation type="submission" date="2019-04" db="EMBL/GenBank/DDBJ databases">
        <title>Genome sequencing of Clostridium botulinum Groups I-IV and Clostridium butyricum.</title>
        <authorList>
            <person name="Brunt J."/>
            <person name="Van Vliet A.H.M."/>
            <person name="Stringer S.C."/>
            <person name="Carter A.T."/>
            <person name="Peck M.W."/>
        </authorList>
    </citation>
    <scope>NUCLEOTIDE SEQUENCE [LARGE SCALE GENOMIC DNA]</scope>
    <source>
        <strain evidence="1 2">BL81</strain>
    </source>
</reference>
<dbReference type="EMBL" id="SXFB01000001">
    <property type="protein sequence ID" value="NFV25086.1"/>
    <property type="molecule type" value="Genomic_DNA"/>
</dbReference>
<evidence type="ECO:0000313" key="2">
    <source>
        <dbReference type="Proteomes" id="UP000486903"/>
    </source>
</evidence>
<name>A0A6B4JKK9_CLOBO</name>
<gene>
    <name evidence="1" type="ORF">FDG31_02715</name>
</gene>
<dbReference type="InterPro" id="IPR007362">
    <property type="entry name" value="DUF429"/>
</dbReference>
<organism evidence="1 2">
    <name type="scientific">Clostridium botulinum</name>
    <dbReference type="NCBI Taxonomy" id="1491"/>
    <lineage>
        <taxon>Bacteria</taxon>
        <taxon>Bacillati</taxon>
        <taxon>Bacillota</taxon>
        <taxon>Clostridia</taxon>
        <taxon>Eubacteriales</taxon>
        <taxon>Clostridiaceae</taxon>
        <taxon>Clostridium</taxon>
    </lineage>
</organism>
<dbReference type="RefSeq" id="WP_003371466.1">
    <property type="nucleotide sequence ID" value="NZ_JACBBA010000001.1"/>
</dbReference>
<comment type="caution">
    <text evidence="1">The sequence shown here is derived from an EMBL/GenBank/DDBJ whole genome shotgun (WGS) entry which is preliminary data.</text>
</comment>
<dbReference type="Proteomes" id="UP000486903">
    <property type="component" value="Unassembled WGS sequence"/>
</dbReference>
<protein>
    <submittedName>
        <fullName evidence="1">DUF429 domain-containing protein</fullName>
    </submittedName>
</protein>
<dbReference type="Pfam" id="PF04250">
    <property type="entry name" value="DUF429"/>
    <property type="match status" value="1"/>
</dbReference>
<evidence type="ECO:0000313" key="1">
    <source>
        <dbReference type="EMBL" id="NFV25086.1"/>
    </source>
</evidence>